<evidence type="ECO:0000313" key="8">
    <source>
        <dbReference type="Proteomes" id="UP000698240"/>
    </source>
</evidence>
<dbReference type="Proteomes" id="UP000698240">
    <property type="component" value="Unassembled WGS sequence"/>
</dbReference>
<protein>
    <submittedName>
        <fullName evidence="7">VENN motif pre-toxin domain-containing protein</fullName>
    </submittedName>
</protein>
<reference evidence="7" key="1">
    <citation type="submission" date="2020-03" db="EMBL/GenBank/DDBJ databases">
        <authorList>
            <person name="Kislichkina A."/>
            <person name="Dentovskaya S."/>
            <person name="Shaikhutdinov R."/>
            <person name="Ivanov S."/>
            <person name="Sizova A."/>
            <person name="Solomentsev V."/>
            <person name="Bogun A."/>
        </authorList>
    </citation>
    <scope>NUCLEOTIDE SEQUENCE</scope>
    <source>
        <strain evidence="7">SCPM-O-B-8025</strain>
    </source>
</reference>
<dbReference type="InterPro" id="IPR006914">
    <property type="entry name" value="VENN_dom"/>
</dbReference>
<sequence length="520" mass="52492">MGNNGHAEGTTQAAVSDGTLTIRDIDKEQQNVDDLSRDTDNANGSIGPIFDKEKEQSRLKEAQLIGEIGGQAMDIARTQGDIIGLETALKANPALKGDAEALRETKEYKAEMKKYGTGSALQQGLQAATAAIQGLAGGDMAKALVGASAPYLAEVIHNMTLDPTRKGGVNTEANLMAHAVLGAVVAQVNGNSALAGASGAVMGEYIAQQMYPGIAREDLTEEQRQTLSALGTLAAGLAGGLAGGSTADTVAGAQAGKNAVENNLLGGGTEDGQVKAAQEHAKNVMSCNTAPGSASCQKGLAMQDALPVGLGGGILAAATPEIAAILKAGLEYCTGALALCINNLGLQASEIIVPGGVGAGGAVGIGKTVTEATAAKAAANAAKNGQLSDGIRATTSIVAEYGPMNKGPLPKTIADTFRSGAYAETVTTQPTELYRVYGGSVGQLGGYWTTSKPTGPVQSIIDSALNPAWGNPATKVVKIEVPPGVTFYQGQAASQGGLVGGGSQVLFPKDVVVDPAWIRK</sequence>
<comment type="caution">
    <text evidence="7">The sequence shown here is derived from an EMBL/GenBank/DDBJ whole genome shotgun (WGS) entry which is preliminary data.</text>
</comment>
<evidence type="ECO:0000259" key="6">
    <source>
        <dbReference type="Pfam" id="PF04829"/>
    </source>
</evidence>
<proteinExistence type="predicted"/>
<evidence type="ECO:0000256" key="1">
    <source>
        <dbReference type="ARBA" id="ARBA00004219"/>
    </source>
</evidence>
<feature type="region of interest" description="Disordered" evidence="5">
    <location>
        <begin position="28"/>
        <end position="49"/>
    </location>
</feature>
<organism evidence="7 8">
    <name type="scientific">Yersinia massiliensis</name>
    <dbReference type="NCBI Taxonomy" id="419257"/>
    <lineage>
        <taxon>Bacteria</taxon>
        <taxon>Pseudomonadati</taxon>
        <taxon>Pseudomonadota</taxon>
        <taxon>Gammaproteobacteria</taxon>
        <taxon>Enterobacterales</taxon>
        <taxon>Yersiniaceae</taxon>
        <taxon>Yersinia</taxon>
    </lineage>
</organism>
<comment type="subcellular location">
    <subcellularLocation>
        <location evidence="1">Target cell</location>
        <location evidence="1">Target cell cytoplasm</location>
    </subcellularLocation>
</comment>
<feature type="domain" description="VENN motif-containing" evidence="6">
    <location>
        <begin position="217"/>
        <end position="266"/>
    </location>
</feature>
<evidence type="ECO:0000256" key="2">
    <source>
        <dbReference type="ARBA" id="ARBA00022656"/>
    </source>
</evidence>
<gene>
    <name evidence="7" type="ORF">HB980_21300</name>
</gene>
<dbReference type="EMBL" id="JAASAN010000024">
    <property type="protein sequence ID" value="NIL29064.1"/>
    <property type="molecule type" value="Genomic_DNA"/>
</dbReference>
<keyword evidence="3" id="KW-1266">Target cell cytoplasm</keyword>
<keyword evidence="2" id="KW-0800">Toxin</keyword>
<dbReference type="GO" id="GO:0090729">
    <property type="term" value="F:toxin activity"/>
    <property type="evidence" value="ECO:0007669"/>
    <property type="project" value="UniProtKB-KW"/>
</dbReference>
<evidence type="ECO:0000256" key="4">
    <source>
        <dbReference type="ARBA" id="ARBA00023026"/>
    </source>
</evidence>
<name>A0AA91BB55_9GAMM</name>
<evidence type="ECO:0000256" key="3">
    <source>
        <dbReference type="ARBA" id="ARBA00022913"/>
    </source>
</evidence>
<keyword evidence="4" id="KW-0843">Virulence</keyword>
<feature type="compositionally biased region" description="Basic and acidic residues" evidence="5">
    <location>
        <begin position="28"/>
        <end position="40"/>
    </location>
</feature>
<evidence type="ECO:0000313" key="7">
    <source>
        <dbReference type="EMBL" id="NIL29064.1"/>
    </source>
</evidence>
<dbReference type="AlphaFoldDB" id="A0AA91BB55"/>
<accession>A0AA91BB55</accession>
<dbReference type="Pfam" id="PF04829">
    <property type="entry name" value="PT-VENN"/>
    <property type="match status" value="1"/>
</dbReference>
<evidence type="ECO:0000256" key="5">
    <source>
        <dbReference type="SAM" id="MobiDB-lite"/>
    </source>
</evidence>